<evidence type="ECO:0000259" key="20">
    <source>
        <dbReference type="PROSITE" id="PS51171"/>
    </source>
</evidence>
<dbReference type="InterPro" id="IPR036979">
    <property type="entry name" value="CM_dom_sf"/>
</dbReference>
<dbReference type="Pfam" id="PF00800">
    <property type="entry name" value="PDT"/>
    <property type="match status" value="1"/>
</dbReference>
<keyword evidence="12" id="KW-0584">Phenylalanine biosynthesis</keyword>
<keyword evidence="9" id="KW-0963">Cytoplasm</keyword>
<dbReference type="InterPro" id="IPR002912">
    <property type="entry name" value="ACT_dom"/>
</dbReference>
<dbReference type="Proteomes" id="UP001250932">
    <property type="component" value="Unassembled WGS sequence"/>
</dbReference>
<evidence type="ECO:0000256" key="9">
    <source>
        <dbReference type="ARBA" id="ARBA00022490"/>
    </source>
</evidence>
<keyword evidence="13" id="KW-0413">Isomerase</keyword>
<keyword evidence="10" id="KW-0028">Amino-acid biosynthesis</keyword>
<evidence type="ECO:0000256" key="17">
    <source>
        <dbReference type="ARBA" id="ARBA00031520"/>
    </source>
</evidence>
<evidence type="ECO:0000256" key="7">
    <source>
        <dbReference type="ARBA" id="ARBA00013147"/>
    </source>
</evidence>
<dbReference type="CDD" id="cd04905">
    <property type="entry name" value="ACT_CM-PDT"/>
    <property type="match status" value="1"/>
</dbReference>
<name>A0ABU3KA27_9BACT</name>
<comment type="subcellular location">
    <subcellularLocation>
        <location evidence="3">Cytoplasm</location>
    </subcellularLocation>
</comment>
<feature type="domain" description="Chorismate mutase" evidence="19">
    <location>
        <begin position="1"/>
        <end position="93"/>
    </location>
</feature>
<dbReference type="EC" id="4.2.1.51" evidence="7"/>
<evidence type="ECO:0000256" key="16">
    <source>
        <dbReference type="ARBA" id="ARBA00031175"/>
    </source>
</evidence>
<dbReference type="NCBIfam" id="NF008865">
    <property type="entry name" value="PRK11898.1"/>
    <property type="match status" value="1"/>
</dbReference>
<evidence type="ECO:0000256" key="1">
    <source>
        <dbReference type="ARBA" id="ARBA00000824"/>
    </source>
</evidence>
<dbReference type="InterPro" id="IPR002701">
    <property type="entry name" value="CM_II_prokaryot"/>
</dbReference>
<keyword evidence="14 22" id="KW-0456">Lyase</keyword>
<organism evidence="22 23">
    <name type="scientific">Candidatus Nitronereus thalassa</name>
    <dbReference type="NCBI Taxonomy" id="3020898"/>
    <lineage>
        <taxon>Bacteria</taxon>
        <taxon>Pseudomonadati</taxon>
        <taxon>Nitrospirota</taxon>
        <taxon>Nitrospiria</taxon>
        <taxon>Nitrospirales</taxon>
        <taxon>Nitrospiraceae</taxon>
        <taxon>Candidatus Nitronereus</taxon>
    </lineage>
</organism>
<dbReference type="EMBL" id="JAQOUE010000001">
    <property type="protein sequence ID" value="MDT7043153.1"/>
    <property type="molecule type" value="Genomic_DNA"/>
</dbReference>
<dbReference type="EC" id="5.4.99.5" evidence="6"/>
<evidence type="ECO:0000256" key="13">
    <source>
        <dbReference type="ARBA" id="ARBA00023235"/>
    </source>
</evidence>
<evidence type="ECO:0000259" key="21">
    <source>
        <dbReference type="PROSITE" id="PS51671"/>
    </source>
</evidence>
<evidence type="ECO:0000256" key="8">
    <source>
        <dbReference type="ARBA" id="ARBA00014401"/>
    </source>
</evidence>
<comment type="catalytic activity">
    <reaction evidence="1">
        <text>chorismate = prephenate</text>
        <dbReference type="Rhea" id="RHEA:13897"/>
        <dbReference type="ChEBI" id="CHEBI:29748"/>
        <dbReference type="ChEBI" id="CHEBI:29934"/>
        <dbReference type="EC" id="5.4.99.5"/>
    </reaction>
</comment>
<dbReference type="PROSITE" id="PS00858">
    <property type="entry name" value="PREPHENATE_DEHYDR_2"/>
    <property type="match status" value="1"/>
</dbReference>
<sequence length="361" mass="40450">MSEQLKIEDSRKEIDRLDDEILRLLNERSQHVIAIGKAKRKADPNALLHTPGREAAIVERLTKKNPGPFPNEAIRPVYREIMSASLSLEGTQTVAYLGPPATFTHIAALGKFGESAKYLPVNGIKEVFNEVERGRAIYGVVPIENSTEGVVNYTLDMFIDSNLMIYGEVEQEVSHHLMSKSTALEDIKIIYSHPQALAQCRNWLDTHLPNVPVAETPSTSRAAERCTEDPTAAAIASELAAEMYGLQILKSRIEDNINNFTRFLVLCKHASDPTGKDKTSIMLSVKDRAGALYDLLRPFASNGISMTKIESRPSRRKAWEYIFFVDVEGHNSEDRIRRTLDEIKPRCLFLKVLGSYPMHAS</sequence>
<evidence type="ECO:0000256" key="4">
    <source>
        <dbReference type="ARBA" id="ARBA00004741"/>
    </source>
</evidence>
<dbReference type="Pfam" id="PF01842">
    <property type="entry name" value="ACT"/>
    <property type="match status" value="1"/>
</dbReference>
<reference evidence="22 23" key="1">
    <citation type="journal article" date="2023" name="ISME J.">
        <title>Cultivation and genomic characterization of novel and ubiquitous marine nitrite-oxidizing bacteria from the Nitrospirales.</title>
        <authorList>
            <person name="Mueller A.J."/>
            <person name="Daebeler A."/>
            <person name="Herbold C.W."/>
            <person name="Kirkegaard R.H."/>
            <person name="Daims H."/>
        </authorList>
    </citation>
    <scope>NUCLEOTIDE SEQUENCE [LARGE SCALE GENOMIC DNA]</scope>
    <source>
        <strain evidence="22 23">EB</strain>
    </source>
</reference>
<evidence type="ECO:0000256" key="15">
    <source>
        <dbReference type="ARBA" id="ARBA00023268"/>
    </source>
</evidence>
<evidence type="ECO:0000313" key="23">
    <source>
        <dbReference type="Proteomes" id="UP001250932"/>
    </source>
</evidence>
<dbReference type="Gene3D" id="3.40.190.10">
    <property type="entry name" value="Periplasmic binding protein-like II"/>
    <property type="match status" value="2"/>
</dbReference>
<dbReference type="PANTHER" id="PTHR21022">
    <property type="entry name" value="PREPHENATE DEHYDRATASE P PROTEIN"/>
    <property type="match status" value="1"/>
</dbReference>
<dbReference type="SUPFAM" id="SSF55021">
    <property type="entry name" value="ACT-like"/>
    <property type="match status" value="1"/>
</dbReference>
<dbReference type="PROSITE" id="PS51171">
    <property type="entry name" value="PREPHENATE_DEHYDR_3"/>
    <property type="match status" value="1"/>
</dbReference>
<evidence type="ECO:0000256" key="6">
    <source>
        <dbReference type="ARBA" id="ARBA00012404"/>
    </source>
</evidence>
<dbReference type="InterPro" id="IPR036263">
    <property type="entry name" value="Chorismate_II_sf"/>
</dbReference>
<dbReference type="Gene3D" id="3.30.70.260">
    <property type="match status" value="1"/>
</dbReference>
<keyword evidence="23" id="KW-1185">Reference proteome</keyword>
<feature type="domain" description="ACT" evidence="21">
    <location>
        <begin position="280"/>
        <end position="357"/>
    </location>
</feature>
<evidence type="ECO:0000256" key="11">
    <source>
        <dbReference type="ARBA" id="ARBA00023141"/>
    </source>
</evidence>
<dbReference type="PIRSF" id="PIRSF001500">
    <property type="entry name" value="Chor_mut_pdt_Ppr"/>
    <property type="match status" value="1"/>
</dbReference>
<evidence type="ECO:0000259" key="19">
    <source>
        <dbReference type="PROSITE" id="PS51168"/>
    </source>
</evidence>
<evidence type="ECO:0000256" key="10">
    <source>
        <dbReference type="ARBA" id="ARBA00022605"/>
    </source>
</evidence>
<evidence type="ECO:0000256" key="12">
    <source>
        <dbReference type="ARBA" id="ARBA00023222"/>
    </source>
</evidence>
<dbReference type="InterPro" id="IPR045865">
    <property type="entry name" value="ACT-like_dom_sf"/>
</dbReference>
<dbReference type="PROSITE" id="PS51671">
    <property type="entry name" value="ACT"/>
    <property type="match status" value="1"/>
</dbReference>
<evidence type="ECO:0000256" key="14">
    <source>
        <dbReference type="ARBA" id="ARBA00023239"/>
    </source>
</evidence>
<keyword evidence="15" id="KW-0511">Multifunctional enzyme</keyword>
<dbReference type="PROSITE" id="PS00857">
    <property type="entry name" value="PREPHENATE_DEHYDR_1"/>
    <property type="match status" value="1"/>
</dbReference>
<evidence type="ECO:0000256" key="3">
    <source>
        <dbReference type="ARBA" id="ARBA00004496"/>
    </source>
</evidence>
<comment type="pathway">
    <text evidence="4">Amino-acid biosynthesis; L-phenylalanine biosynthesis; phenylpyruvate from prephenate: step 1/1.</text>
</comment>
<proteinExistence type="predicted"/>
<evidence type="ECO:0000256" key="18">
    <source>
        <dbReference type="ARBA" id="ARBA00047848"/>
    </source>
</evidence>
<dbReference type="Gene3D" id="1.20.59.10">
    <property type="entry name" value="Chorismate mutase"/>
    <property type="match status" value="1"/>
</dbReference>
<dbReference type="RefSeq" id="WP_313833654.1">
    <property type="nucleotide sequence ID" value="NZ_JAQOUE010000001.1"/>
</dbReference>
<dbReference type="InterPro" id="IPR010957">
    <property type="entry name" value="G/b/e-P-prot_chorismate_mutase"/>
</dbReference>
<dbReference type="SUPFAM" id="SSF53850">
    <property type="entry name" value="Periplasmic binding protein-like II"/>
    <property type="match status" value="1"/>
</dbReference>
<evidence type="ECO:0000313" key="22">
    <source>
        <dbReference type="EMBL" id="MDT7043153.1"/>
    </source>
</evidence>
<feature type="domain" description="Prephenate dehydratase" evidence="20">
    <location>
        <begin position="93"/>
        <end position="268"/>
    </location>
</feature>
<keyword evidence="11" id="KW-0057">Aromatic amino acid biosynthesis</keyword>
<dbReference type="SUPFAM" id="SSF48600">
    <property type="entry name" value="Chorismate mutase II"/>
    <property type="match status" value="1"/>
</dbReference>
<dbReference type="InterPro" id="IPR018528">
    <property type="entry name" value="Preph_deHydtase_CS"/>
</dbReference>
<dbReference type="CDD" id="cd13630">
    <property type="entry name" value="PBP2_PDT_1"/>
    <property type="match status" value="1"/>
</dbReference>
<dbReference type="Pfam" id="PF01817">
    <property type="entry name" value="CM_2"/>
    <property type="match status" value="1"/>
</dbReference>
<dbReference type="InterPro" id="IPR008242">
    <property type="entry name" value="Chor_mutase/pphenate_deHydtase"/>
</dbReference>
<dbReference type="SMART" id="SM00830">
    <property type="entry name" value="CM_2"/>
    <property type="match status" value="1"/>
</dbReference>
<dbReference type="PANTHER" id="PTHR21022:SF19">
    <property type="entry name" value="PREPHENATE DEHYDRATASE-RELATED"/>
    <property type="match status" value="1"/>
</dbReference>
<dbReference type="PROSITE" id="PS51168">
    <property type="entry name" value="CHORISMATE_MUT_2"/>
    <property type="match status" value="1"/>
</dbReference>
<dbReference type="InterPro" id="IPR001086">
    <property type="entry name" value="Preph_deHydtase"/>
</dbReference>
<comment type="pathway">
    <text evidence="5">Metabolic intermediate biosynthesis; prephenate biosynthesis; prephenate from chorismate: step 1/1.</text>
</comment>
<dbReference type="NCBIfam" id="TIGR01807">
    <property type="entry name" value="CM_P2"/>
    <property type="match status" value="1"/>
</dbReference>
<comment type="catalytic activity">
    <reaction evidence="18">
        <text>prephenate + H(+) = 3-phenylpyruvate + CO2 + H2O</text>
        <dbReference type="Rhea" id="RHEA:21648"/>
        <dbReference type="ChEBI" id="CHEBI:15377"/>
        <dbReference type="ChEBI" id="CHEBI:15378"/>
        <dbReference type="ChEBI" id="CHEBI:16526"/>
        <dbReference type="ChEBI" id="CHEBI:18005"/>
        <dbReference type="ChEBI" id="CHEBI:29934"/>
        <dbReference type="EC" id="4.2.1.51"/>
    </reaction>
</comment>
<gene>
    <name evidence="22" type="primary">pheA</name>
    <name evidence="22" type="ORF">PPG34_12405</name>
</gene>
<evidence type="ECO:0000256" key="5">
    <source>
        <dbReference type="ARBA" id="ARBA00004817"/>
    </source>
</evidence>
<dbReference type="GO" id="GO:0004664">
    <property type="term" value="F:prephenate dehydratase activity"/>
    <property type="evidence" value="ECO:0007669"/>
    <property type="project" value="UniProtKB-EC"/>
</dbReference>
<evidence type="ECO:0000256" key="2">
    <source>
        <dbReference type="ARBA" id="ARBA00002364"/>
    </source>
</evidence>
<comment type="caution">
    <text evidence="22">The sequence shown here is derived from an EMBL/GenBank/DDBJ whole genome shotgun (WGS) entry which is preliminary data.</text>
</comment>
<accession>A0ABU3KA27</accession>
<protein>
    <recommendedName>
        <fullName evidence="8">Bifunctional chorismate mutase/prephenate dehydratase</fullName>
        <ecNumber evidence="7">4.2.1.51</ecNumber>
        <ecNumber evidence="6">5.4.99.5</ecNumber>
    </recommendedName>
    <alternativeName>
        <fullName evidence="17">Chorismate mutase-prephenate dehydratase</fullName>
    </alternativeName>
    <alternativeName>
        <fullName evidence="16">p-protein</fullName>
    </alternativeName>
</protein>
<comment type="function">
    <text evidence="2">Catalyzes the Claisen rearrangement of chorismate to prephenate and the decarboxylation/dehydration of prephenate to phenylpyruvate.</text>
</comment>